<organism evidence="1 2">
    <name type="scientific">Magallana gigas</name>
    <name type="common">Pacific oyster</name>
    <name type="synonym">Crassostrea gigas</name>
    <dbReference type="NCBI Taxonomy" id="29159"/>
    <lineage>
        <taxon>Eukaryota</taxon>
        <taxon>Metazoa</taxon>
        <taxon>Spiralia</taxon>
        <taxon>Lophotrochozoa</taxon>
        <taxon>Mollusca</taxon>
        <taxon>Bivalvia</taxon>
        <taxon>Autobranchia</taxon>
        <taxon>Pteriomorphia</taxon>
        <taxon>Ostreida</taxon>
        <taxon>Ostreoidea</taxon>
        <taxon>Ostreidae</taxon>
        <taxon>Magallana</taxon>
    </lineage>
</organism>
<proteinExistence type="predicted"/>
<evidence type="ECO:0000313" key="1">
    <source>
        <dbReference type="EnsemblMetazoa" id="G32270.1:cds"/>
    </source>
</evidence>
<protein>
    <recommendedName>
        <fullName evidence="3">Ig-like domain-containing protein</fullName>
    </recommendedName>
</protein>
<evidence type="ECO:0008006" key="3">
    <source>
        <dbReference type="Google" id="ProtNLM"/>
    </source>
</evidence>
<name>A0A8W8MBW8_MAGGI</name>
<accession>A0A8W8MBW8</accession>
<sequence>MFQFRYIYSRGYFDLFLDQSSYSIGEINITLRCYSLQKNWEYMTIQTRNQMTNDFEAFVRLNTSGVYLESKGTSIHGLSIDGQCPITDGCYIEAFMKMYIDQCIDHPELYPTFRCQFSDGSRLSFTSEKSIRLQKGTDLGGKSPKTMHMPSIISRTKIETEDFRGFRHILQLQCTGEVESINGKPSQNIRWCKKESGNFIVMALQDPPFTTTLSKSKDGCIIMQRSMTYYSVVGSSDDQIMCESGYLESNTICGNGSAYSTLQIPTSDLEQRKG</sequence>
<dbReference type="Proteomes" id="UP000005408">
    <property type="component" value="Unassembled WGS sequence"/>
</dbReference>
<dbReference type="EnsemblMetazoa" id="G32270.1">
    <property type="protein sequence ID" value="G32270.1:cds"/>
    <property type="gene ID" value="G32270"/>
</dbReference>
<evidence type="ECO:0000313" key="2">
    <source>
        <dbReference type="Proteomes" id="UP000005408"/>
    </source>
</evidence>
<dbReference type="AlphaFoldDB" id="A0A8W8MBW8"/>
<keyword evidence="2" id="KW-1185">Reference proteome</keyword>
<reference evidence="1" key="1">
    <citation type="submission" date="2022-08" db="UniProtKB">
        <authorList>
            <consortium name="EnsemblMetazoa"/>
        </authorList>
    </citation>
    <scope>IDENTIFICATION</scope>
    <source>
        <strain evidence="1">05x7-T-G4-1.051#20</strain>
    </source>
</reference>